<keyword evidence="2" id="KW-1185">Reference proteome</keyword>
<dbReference type="Proteomes" id="UP001163714">
    <property type="component" value="Unassembled WGS sequence"/>
</dbReference>
<evidence type="ECO:0000313" key="2">
    <source>
        <dbReference type="Proteomes" id="UP001163714"/>
    </source>
</evidence>
<sequence length="54" mass="6617">MRTRAGEEVCNDFNMEMSRFIPKKIKVRTVDTPEYWAYVQNFISSIFCFKRIRY</sequence>
<reference evidence="1" key="1">
    <citation type="submission" date="2022-10" db="EMBL/GenBank/DDBJ databases">
        <title>Shewanella flava sp. nov, isolated from the estuary of the Fenhe River into the Yellow River.</title>
        <authorList>
            <person name="Li Y."/>
        </authorList>
    </citation>
    <scope>NUCLEOTIDE SEQUENCE</scope>
    <source>
        <strain evidence="1">FYR11-62</strain>
    </source>
</reference>
<dbReference type="RefSeq" id="WP_264727445.1">
    <property type="nucleotide sequence ID" value="NZ_JAPDMX010000028.1"/>
</dbReference>
<comment type="caution">
    <text evidence="1">The sequence shown here is derived from an EMBL/GenBank/DDBJ whole genome shotgun (WGS) entry which is preliminary data.</text>
</comment>
<gene>
    <name evidence="1" type="ORF">OHT75_13515</name>
</gene>
<dbReference type="EMBL" id="JAPDMX010000028">
    <property type="protein sequence ID" value="MCW3173499.1"/>
    <property type="molecule type" value="Genomic_DNA"/>
</dbReference>
<accession>A0ABT3IC45</accession>
<protein>
    <submittedName>
        <fullName evidence="1">Uncharacterized protein</fullName>
    </submittedName>
</protein>
<proteinExistence type="predicted"/>
<organism evidence="1 2">
    <name type="scientific">Shewanella subflava</name>
    <dbReference type="NCBI Taxonomy" id="2986476"/>
    <lineage>
        <taxon>Bacteria</taxon>
        <taxon>Pseudomonadati</taxon>
        <taxon>Pseudomonadota</taxon>
        <taxon>Gammaproteobacteria</taxon>
        <taxon>Alteromonadales</taxon>
        <taxon>Shewanellaceae</taxon>
        <taxon>Shewanella</taxon>
    </lineage>
</organism>
<name>A0ABT3IC45_9GAMM</name>
<evidence type="ECO:0000313" key="1">
    <source>
        <dbReference type="EMBL" id="MCW3173499.1"/>
    </source>
</evidence>